<evidence type="ECO:0000313" key="1">
    <source>
        <dbReference type="EMBL" id="ERK38429.1"/>
    </source>
</evidence>
<dbReference type="EMBL" id="AWEY01000039">
    <property type="protein sequence ID" value="ERK38429.1"/>
    <property type="molecule type" value="Genomic_DNA"/>
</dbReference>
<protein>
    <submittedName>
        <fullName evidence="1">Uncharacterized protein</fullName>
    </submittedName>
</protein>
<dbReference type="Proteomes" id="UP000016648">
    <property type="component" value="Unassembled WGS sequence"/>
</dbReference>
<accession>U2P429</accession>
<comment type="caution">
    <text evidence="1">The sequence shown here is derived from an EMBL/GenBank/DDBJ whole genome shotgun (WGS) entry which is preliminary data.</text>
</comment>
<organism evidence="1 2">
    <name type="scientific">Segatella baroniae F0067</name>
    <dbReference type="NCBI Taxonomy" id="1115809"/>
    <lineage>
        <taxon>Bacteria</taxon>
        <taxon>Pseudomonadati</taxon>
        <taxon>Bacteroidota</taxon>
        <taxon>Bacteroidia</taxon>
        <taxon>Bacteroidales</taxon>
        <taxon>Prevotellaceae</taxon>
        <taxon>Segatella</taxon>
    </lineage>
</organism>
<sequence>MHFLRKICRKLLPLHDKHIFQDIIFIMGIFNKLFHKKETEAKTGGMEDYMTLVRVYFQASVAANLGINNLAMLPDLRTFKTSLRVPTVNNKLGVGEKSHCRKLMKEFYKTDDLFFKEIDQSIRKNCRKVTDVQTYMFQFQGFSQDLMMLTGNLMKYKLRLPSFMKRALYTMTEKTVNDIFLKNDYTDAGVIKAVLAIRKYNNRLGFSQKWVTDFVYQVVMLAKKEPKPADAKE</sequence>
<proteinExistence type="predicted"/>
<keyword evidence="2" id="KW-1185">Reference proteome</keyword>
<gene>
    <name evidence="1" type="ORF">HMPREF9135_0855</name>
</gene>
<reference evidence="1 2" key="1">
    <citation type="submission" date="2013-08" db="EMBL/GenBank/DDBJ databases">
        <authorList>
            <person name="Durkin A.S."/>
            <person name="Haft D.R."/>
            <person name="McCorrison J."/>
            <person name="Torralba M."/>
            <person name="Gillis M."/>
            <person name="Haft D.H."/>
            <person name="Methe B."/>
            <person name="Sutton G."/>
            <person name="Nelson K.E."/>
        </authorList>
    </citation>
    <scope>NUCLEOTIDE SEQUENCE [LARGE SCALE GENOMIC DNA]</scope>
    <source>
        <strain evidence="1 2">F0067</strain>
    </source>
</reference>
<name>U2P429_9BACT</name>
<dbReference type="AlphaFoldDB" id="U2P429"/>
<evidence type="ECO:0000313" key="2">
    <source>
        <dbReference type="Proteomes" id="UP000016648"/>
    </source>
</evidence>
<dbReference type="PATRIC" id="fig|1115809.3.peg.2297"/>